<dbReference type="RefSeq" id="WP_169763811.1">
    <property type="nucleotide sequence ID" value="NZ_CP012542.1"/>
</dbReference>
<evidence type="ECO:0000256" key="2">
    <source>
        <dbReference type="ARBA" id="ARBA00004651"/>
    </source>
</evidence>
<evidence type="ECO:0000256" key="11">
    <source>
        <dbReference type="ARBA" id="ARBA00023049"/>
    </source>
</evidence>
<dbReference type="AlphaFoldDB" id="A0A6G5QIH2"/>
<keyword evidence="9" id="KW-0862">Zinc</keyword>
<dbReference type="EMBL" id="CP012542">
    <property type="protein sequence ID" value="QCD45409.1"/>
    <property type="molecule type" value="Genomic_DNA"/>
</dbReference>
<evidence type="ECO:0000256" key="7">
    <source>
        <dbReference type="ARBA" id="ARBA00022723"/>
    </source>
</evidence>
<feature type="domain" description="Peptidase M50" evidence="14">
    <location>
        <begin position="128"/>
        <end position="190"/>
    </location>
</feature>
<keyword evidence="7" id="KW-0479">Metal-binding</keyword>
<name>A0A6G5QIH2_9BACT</name>
<dbReference type="Proteomes" id="UP000503264">
    <property type="component" value="Chromosome"/>
</dbReference>
<comment type="cofactor">
    <cofactor evidence="1">
        <name>Zn(2+)</name>
        <dbReference type="ChEBI" id="CHEBI:29105"/>
    </cofactor>
</comment>
<dbReference type="InterPro" id="IPR008915">
    <property type="entry name" value="Peptidase_M50"/>
</dbReference>
<dbReference type="GO" id="GO:0006508">
    <property type="term" value="P:proteolysis"/>
    <property type="evidence" value="ECO:0007669"/>
    <property type="project" value="UniProtKB-KW"/>
</dbReference>
<evidence type="ECO:0000313" key="15">
    <source>
        <dbReference type="EMBL" id="QCD45409.1"/>
    </source>
</evidence>
<comment type="similarity">
    <text evidence="3">Belongs to the peptidase M50B family.</text>
</comment>
<evidence type="ECO:0000256" key="5">
    <source>
        <dbReference type="ARBA" id="ARBA00022670"/>
    </source>
</evidence>
<keyword evidence="4" id="KW-1003">Cell membrane</keyword>
<dbReference type="GO" id="GO:0005886">
    <property type="term" value="C:plasma membrane"/>
    <property type="evidence" value="ECO:0007669"/>
    <property type="project" value="UniProtKB-SubCell"/>
</dbReference>
<evidence type="ECO:0000256" key="8">
    <source>
        <dbReference type="ARBA" id="ARBA00022801"/>
    </source>
</evidence>
<evidence type="ECO:0000256" key="13">
    <source>
        <dbReference type="SAM" id="Phobius"/>
    </source>
</evidence>
<keyword evidence="11 15" id="KW-0482">Metalloprotease</keyword>
<keyword evidence="12 13" id="KW-0472">Membrane</keyword>
<keyword evidence="10 13" id="KW-1133">Transmembrane helix</keyword>
<evidence type="ECO:0000256" key="9">
    <source>
        <dbReference type="ARBA" id="ARBA00022833"/>
    </source>
</evidence>
<keyword evidence="8" id="KW-0378">Hydrolase</keyword>
<evidence type="ECO:0000256" key="6">
    <source>
        <dbReference type="ARBA" id="ARBA00022692"/>
    </source>
</evidence>
<evidence type="ECO:0000256" key="3">
    <source>
        <dbReference type="ARBA" id="ARBA00007931"/>
    </source>
</evidence>
<keyword evidence="5 15" id="KW-0645">Protease</keyword>
<dbReference type="GO" id="GO:0008237">
    <property type="term" value="F:metallopeptidase activity"/>
    <property type="evidence" value="ECO:0007669"/>
    <property type="project" value="UniProtKB-KW"/>
</dbReference>
<dbReference type="PANTHER" id="PTHR35864:SF1">
    <property type="entry name" value="ZINC METALLOPROTEASE YWHC-RELATED"/>
    <property type="match status" value="1"/>
</dbReference>
<feature type="transmembrane region" description="Helical" evidence="13">
    <location>
        <begin position="6"/>
        <end position="33"/>
    </location>
</feature>
<dbReference type="CDD" id="cd06158">
    <property type="entry name" value="S2P-M50_like_1"/>
    <property type="match status" value="1"/>
</dbReference>
<dbReference type="PANTHER" id="PTHR35864">
    <property type="entry name" value="ZINC METALLOPROTEASE MJ0611-RELATED"/>
    <property type="match status" value="1"/>
</dbReference>
<dbReference type="InterPro" id="IPR044537">
    <property type="entry name" value="Rip2-like"/>
</dbReference>
<dbReference type="InterPro" id="IPR052348">
    <property type="entry name" value="Metallopeptidase_M50B"/>
</dbReference>
<dbReference type="Pfam" id="PF02163">
    <property type="entry name" value="Peptidase_M50"/>
    <property type="match status" value="1"/>
</dbReference>
<sequence>MEFTNIAQQIVPLVLALVIAIVGHEIMHGWVAYKFGDHTAKNQNRLSINPIRHIDPIGTILVPAVLYFSSGLLFGWAKPVPVNMSVVIRNGGYKAGIFVALAGIFYNIFLAIFSIFILLHFGENFSEIVAKFFFILFSTNLFLGLFNLYPIPPLDGSKALIYVLLSLGFKDLANKIYSLERYGMIILIVILISPLSSYFFMPIRYVFKMFVGII</sequence>
<dbReference type="GO" id="GO:0046872">
    <property type="term" value="F:metal ion binding"/>
    <property type="evidence" value="ECO:0007669"/>
    <property type="project" value="UniProtKB-KW"/>
</dbReference>
<comment type="subcellular location">
    <subcellularLocation>
        <location evidence="2">Cell membrane</location>
        <topology evidence="2">Multi-pass membrane protein</topology>
    </subcellularLocation>
</comment>
<evidence type="ECO:0000259" key="14">
    <source>
        <dbReference type="Pfam" id="PF02163"/>
    </source>
</evidence>
<feature type="transmembrane region" description="Helical" evidence="13">
    <location>
        <begin position="54"/>
        <end position="77"/>
    </location>
</feature>
<feature type="transmembrane region" description="Helical" evidence="13">
    <location>
        <begin position="182"/>
        <end position="201"/>
    </location>
</feature>
<proteinExistence type="inferred from homology"/>
<feature type="transmembrane region" description="Helical" evidence="13">
    <location>
        <begin position="97"/>
        <end position="121"/>
    </location>
</feature>
<evidence type="ECO:0000313" key="16">
    <source>
        <dbReference type="Proteomes" id="UP000503264"/>
    </source>
</evidence>
<evidence type="ECO:0000256" key="4">
    <source>
        <dbReference type="ARBA" id="ARBA00022475"/>
    </source>
</evidence>
<evidence type="ECO:0000256" key="1">
    <source>
        <dbReference type="ARBA" id="ARBA00001947"/>
    </source>
</evidence>
<organism evidence="15 16">
    <name type="scientific">Campylobacter mucosalis CCUG 21559</name>
    <dbReference type="NCBI Taxonomy" id="1032067"/>
    <lineage>
        <taxon>Bacteria</taxon>
        <taxon>Pseudomonadati</taxon>
        <taxon>Campylobacterota</taxon>
        <taxon>Epsilonproteobacteria</taxon>
        <taxon>Campylobacterales</taxon>
        <taxon>Campylobacteraceae</taxon>
        <taxon>Campylobacter</taxon>
    </lineage>
</organism>
<accession>A0A6G5QIH2</accession>
<evidence type="ECO:0000256" key="10">
    <source>
        <dbReference type="ARBA" id="ARBA00022989"/>
    </source>
</evidence>
<keyword evidence="16" id="KW-1185">Reference proteome</keyword>
<protein>
    <submittedName>
        <fullName evidence="15">Membrane-associated zinc metalloprotease, S2P/M50 family</fullName>
    </submittedName>
</protein>
<keyword evidence="6 13" id="KW-0812">Transmembrane</keyword>
<reference evidence="15 16" key="1">
    <citation type="submission" date="2016-07" db="EMBL/GenBank/DDBJ databases">
        <title>Comparative genomics of the Campylobacter concisus group.</title>
        <authorList>
            <person name="Miller W.G."/>
            <person name="Yee E."/>
            <person name="Chapman M.H."/>
            <person name="Huynh S."/>
            <person name="Bono J.L."/>
            <person name="On S.L.W."/>
            <person name="StLeger J."/>
            <person name="Foster G."/>
            <person name="Parker C.T."/>
        </authorList>
    </citation>
    <scope>NUCLEOTIDE SEQUENCE [LARGE SCALE GENOMIC DNA]</scope>
    <source>
        <strain evidence="15 16">CCUG 21559</strain>
    </source>
</reference>
<gene>
    <name evidence="15" type="ORF">CMUC_1659</name>
</gene>
<evidence type="ECO:0000256" key="12">
    <source>
        <dbReference type="ARBA" id="ARBA00023136"/>
    </source>
</evidence>
<feature type="transmembrane region" description="Helical" evidence="13">
    <location>
        <begin position="128"/>
        <end position="149"/>
    </location>
</feature>